<keyword evidence="1" id="KW-0472">Membrane</keyword>
<dbReference type="Proteomes" id="UP000612956">
    <property type="component" value="Unassembled WGS sequence"/>
</dbReference>
<dbReference type="AlphaFoldDB" id="A0A917Q9F8"/>
<dbReference type="EMBL" id="BMMW01000001">
    <property type="protein sequence ID" value="GGK37502.1"/>
    <property type="molecule type" value="Genomic_DNA"/>
</dbReference>
<feature type="transmembrane region" description="Helical" evidence="1">
    <location>
        <begin position="12"/>
        <end position="34"/>
    </location>
</feature>
<dbReference type="RefSeq" id="WP_229683677.1">
    <property type="nucleotide sequence ID" value="NZ_BMMW01000001.1"/>
</dbReference>
<accession>A0A917Q9F8</accession>
<name>A0A917Q9F8_9NOCA</name>
<organism evidence="2 3">
    <name type="scientific">Nocardia camponoti</name>
    <dbReference type="NCBI Taxonomy" id="1616106"/>
    <lineage>
        <taxon>Bacteria</taxon>
        <taxon>Bacillati</taxon>
        <taxon>Actinomycetota</taxon>
        <taxon>Actinomycetes</taxon>
        <taxon>Mycobacteriales</taxon>
        <taxon>Nocardiaceae</taxon>
        <taxon>Nocardia</taxon>
    </lineage>
</organism>
<reference evidence="2" key="2">
    <citation type="submission" date="2020-09" db="EMBL/GenBank/DDBJ databases">
        <authorList>
            <person name="Sun Q."/>
            <person name="Zhou Y."/>
        </authorList>
    </citation>
    <scope>NUCLEOTIDE SEQUENCE</scope>
    <source>
        <strain evidence="2">CGMCC 4.7278</strain>
    </source>
</reference>
<protein>
    <recommendedName>
        <fullName evidence="4">YfcC family protein</fullName>
    </recommendedName>
</protein>
<evidence type="ECO:0000313" key="3">
    <source>
        <dbReference type="Proteomes" id="UP000612956"/>
    </source>
</evidence>
<comment type="caution">
    <text evidence="2">The sequence shown here is derived from an EMBL/GenBank/DDBJ whole genome shotgun (WGS) entry which is preliminary data.</text>
</comment>
<evidence type="ECO:0008006" key="4">
    <source>
        <dbReference type="Google" id="ProtNLM"/>
    </source>
</evidence>
<sequence>MTTETPTKKKFEFPGAVTVLTIVMILVWVMALFLPSGTFATDADGAPIPGTFTEVPSPLSWGERVQQLILAPVNGLYGTQDLFTGFVDPDNLGRLSVRSVSCCSSWPSARSSRSASPPAALRWPSVDSARACTTRVGCSSP</sequence>
<keyword evidence="3" id="KW-1185">Reference proteome</keyword>
<keyword evidence="1" id="KW-0812">Transmembrane</keyword>
<evidence type="ECO:0000256" key="1">
    <source>
        <dbReference type="SAM" id="Phobius"/>
    </source>
</evidence>
<evidence type="ECO:0000313" key="2">
    <source>
        <dbReference type="EMBL" id="GGK37502.1"/>
    </source>
</evidence>
<gene>
    <name evidence="2" type="ORF">GCM10011591_06410</name>
</gene>
<reference evidence="2" key="1">
    <citation type="journal article" date="2014" name="Int. J. Syst. Evol. Microbiol.">
        <title>Complete genome sequence of Corynebacterium casei LMG S-19264T (=DSM 44701T), isolated from a smear-ripened cheese.</title>
        <authorList>
            <consortium name="US DOE Joint Genome Institute (JGI-PGF)"/>
            <person name="Walter F."/>
            <person name="Albersmeier A."/>
            <person name="Kalinowski J."/>
            <person name="Ruckert C."/>
        </authorList>
    </citation>
    <scope>NUCLEOTIDE SEQUENCE</scope>
    <source>
        <strain evidence="2">CGMCC 4.7278</strain>
    </source>
</reference>
<proteinExistence type="predicted"/>
<keyword evidence="1" id="KW-1133">Transmembrane helix</keyword>